<sequence>MPDMGLVLDRVGSSPAGTNPLQRESLIRWNGYSWMTVQPAAGVSVTTSLPLPPGQR</sequence>
<gene>
    <name evidence="2" type="ORF">STPYR_12842</name>
</gene>
<evidence type="ECO:0000313" key="2">
    <source>
        <dbReference type="EMBL" id="SBV37899.1"/>
    </source>
</evidence>
<protein>
    <submittedName>
        <fullName evidence="2">Uncharacterized protein</fullName>
    </submittedName>
</protein>
<proteinExistence type="predicted"/>
<dbReference type="AlphaFoldDB" id="A0A1Y5Q6G9"/>
<dbReference type="EMBL" id="FLTS01000001">
    <property type="protein sequence ID" value="SBV37899.1"/>
    <property type="molecule type" value="Genomic_DNA"/>
</dbReference>
<accession>A0A1Y5Q6G9</accession>
<name>A0A1Y5Q6G9_9GAMM</name>
<organism evidence="2">
    <name type="scientific">uncultured Stenotrophomonas sp</name>
    <dbReference type="NCBI Taxonomy" id="165438"/>
    <lineage>
        <taxon>Bacteria</taxon>
        <taxon>Pseudomonadati</taxon>
        <taxon>Pseudomonadota</taxon>
        <taxon>Gammaproteobacteria</taxon>
        <taxon>Lysobacterales</taxon>
        <taxon>Lysobacteraceae</taxon>
        <taxon>Stenotrophomonas</taxon>
        <taxon>environmental samples</taxon>
    </lineage>
</organism>
<feature type="region of interest" description="Disordered" evidence="1">
    <location>
        <begin position="1"/>
        <end position="20"/>
    </location>
</feature>
<evidence type="ECO:0000256" key="1">
    <source>
        <dbReference type="SAM" id="MobiDB-lite"/>
    </source>
</evidence>
<reference evidence="2" key="1">
    <citation type="submission" date="2016-03" db="EMBL/GenBank/DDBJ databases">
        <authorList>
            <person name="Ploux O."/>
        </authorList>
    </citation>
    <scope>NUCLEOTIDE SEQUENCE</scope>
    <source>
        <strain evidence="2">UC10</strain>
    </source>
</reference>